<feature type="transmembrane region" description="Helical" evidence="6">
    <location>
        <begin position="133"/>
        <end position="163"/>
    </location>
</feature>
<dbReference type="Proteomes" id="UP000256970">
    <property type="component" value="Unassembled WGS sequence"/>
</dbReference>
<dbReference type="PANTHER" id="PTHR23502">
    <property type="entry name" value="MAJOR FACILITATOR SUPERFAMILY"/>
    <property type="match status" value="1"/>
</dbReference>
<dbReference type="STRING" id="3088.A0A383WNC2"/>
<proteinExistence type="predicted"/>
<keyword evidence="5 6" id="KW-0472">Membrane</keyword>
<feature type="transmembrane region" description="Helical" evidence="6">
    <location>
        <begin position="100"/>
        <end position="121"/>
    </location>
</feature>
<feature type="transmembrane region" description="Helical" evidence="6">
    <location>
        <begin position="216"/>
        <end position="234"/>
    </location>
</feature>
<dbReference type="Pfam" id="PF07690">
    <property type="entry name" value="MFS_1"/>
    <property type="match status" value="1"/>
</dbReference>
<name>A0A383WNC2_TETOB</name>
<evidence type="ECO:0000256" key="6">
    <source>
        <dbReference type="SAM" id="Phobius"/>
    </source>
</evidence>
<feature type="domain" description="Major facilitator superfamily (MFS) profile" evidence="7">
    <location>
        <begin position="65"/>
        <end position="380"/>
    </location>
</feature>
<keyword evidence="9" id="KW-1185">Reference proteome</keyword>
<dbReference type="InterPro" id="IPR011701">
    <property type="entry name" value="MFS"/>
</dbReference>
<dbReference type="EMBL" id="FNXT01001330">
    <property type="protein sequence ID" value="SZX78684.1"/>
    <property type="molecule type" value="Genomic_DNA"/>
</dbReference>
<dbReference type="Gene3D" id="1.20.1720.10">
    <property type="entry name" value="Multidrug resistance protein D"/>
    <property type="match status" value="2"/>
</dbReference>
<evidence type="ECO:0000256" key="4">
    <source>
        <dbReference type="ARBA" id="ARBA00022989"/>
    </source>
</evidence>
<feature type="transmembrane region" description="Helical" evidence="6">
    <location>
        <begin position="68"/>
        <end position="88"/>
    </location>
</feature>
<keyword evidence="2" id="KW-0813">Transport</keyword>
<accession>A0A383WNC2</accession>
<evidence type="ECO:0000256" key="5">
    <source>
        <dbReference type="ARBA" id="ARBA00023136"/>
    </source>
</evidence>
<reference evidence="8 9" key="1">
    <citation type="submission" date="2016-10" db="EMBL/GenBank/DDBJ databases">
        <authorList>
            <person name="Cai Z."/>
        </authorList>
    </citation>
    <scope>NUCLEOTIDE SEQUENCE [LARGE SCALE GENOMIC DNA]</scope>
</reference>
<keyword evidence="3 6" id="KW-0812">Transmembrane</keyword>
<organism evidence="8 9">
    <name type="scientific">Tetradesmus obliquus</name>
    <name type="common">Green alga</name>
    <name type="synonym">Acutodesmus obliquus</name>
    <dbReference type="NCBI Taxonomy" id="3088"/>
    <lineage>
        <taxon>Eukaryota</taxon>
        <taxon>Viridiplantae</taxon>
        <taxon>Chlorophyta</taxon>
        <taxon>core chlorophytes</taxon>
        <taxon>Chlorophyceae</taxon>
        <taxon>CS clade</taxon>
        <taxon>Sphaeropleales</taxon>
        <taxon>Scenedesmaceae</taxon>
        <taxon>Tetradesmus</taxon>
    </lineage>
</organism>
<evidence type="ECO:0000256" key="2">
    <source>
        <dbReference type="ARBA" id="ARBA00022448"/>
    </source>
</evidence>
<dbReference type="AlphaFoldDB" id="A0A383WNC2"/>
<evidence type="ECO:0000313" key="8">
    <source>
        <dbReference type="EMBL" id="SZX78684.1"/>
    </source>
</evidence>
<dbReference type="InterPro" id="IPR005828">
    <property type="entry name" value="MFS_sugar_transport-like"/>
</dbReference>
<feature type="transmembrane region" description="Helical" evidence="6">
    <location>
        <begin position="274"/>
        <end position="293"/>
    </location>
</feature>
<dbReference type="InterPro" id="IPR020846">
    <property type="entry name" value="MFS_dom"/>
</dbReference>
<evidence type="ECO:0000313" key="9">
    <source>
        <dbReference type="Proteomes" id="UP000256970"/>
    </source>
</evidence>
<comment type="subcellular location">
    <subcellularLocation>
        <location evidence="1">Membrane</location>
        <topology evidence="1">Multi-pass membrane protein</topology>
    </subcellularLocation>
</comment>
<evidence type="ECO:0000256" key="3">
    <source>
        <dbReference type="ARBA" id="ARBA00022692"/>
    </source>
</evidence>
<dbReference type="GO" id="GO:0005886">
    <property type="term" value="C:plasma membrane"/>
    <property type="evidence" value="ECO:0007669"/>
    <property type="project" value="TreeGrafter"/>
</dbReference>
<evidence type="ECO:0000256" key="1">
    <source>
        <dbReference type="ARBA" id="ARBA00004141"/>
    </source>
</evidence>
<feature type="transmembrane region" description="Helical" evidence="6">
    <location>
        <begin position="345"/>
        <end position="373"/>
    </location>
</feature>
<dbReference type="GO" id="GO:0022857">
    <property type="term" value="F:transmembrane transporter activity"/>
    <property type="evidence" value="ECO:0007669"/>
    <property type="project" value="InterPro"/>
</dbReference>
<dbReference type="PANTHER" id="PTHR23502:SF132">
    <property type="entry name" value="POLYAMINE TRANSPORTER 2-RELATED"/>
    <property type="match status" value="1"/>
</dbReference>
<dbReference type="SUPFAM" id="SSF103473">
    <property type="entry name" value="MFS general substrate transporter"/>
    <property type="match status" value="2"/>
</dbReference>
<sequence length="380" mass="39396">MKIVIMPGTPTRSEDGTVQQNTAADLDAAVAAAAAALHQEPAPHPAAAVPAGGGPMAYGLLPKPKRNAVLLAVSLAALLVPMTDLPALQAVGQELQAEPGPVAATVALYMLAAGIGCLCWISFADRFGRRMAYAIGSLLFLGSSVGCICAHSIGLLLGFRALQGLAAASFLATGQADRFGRRMAYAIGSLLFLGSSVGCICAHSIGLLLGFRALQGLAAASFLATGQSVVVNVFGPAERDRAAHLFTMPLLVGPMLGPLLGGLLCQDWGWRSSLIFMAAAAGVVVLPLLKLVVPETHQFLTVQRLRKANPEAASHLTDAEAIMSRPPTFRAPCVHLKHLAGSSSWLFMLLAMTAFGFMFASLTGALLCLMLTLKSICVAS</sequence>
<dbReference type="Pfam" id="PF00083">
    <property type="entry name" value="Sugar_tr"/>
    <property type="match status" value="1"/>
</dbReference>
<protein>
    <recommendedName>
        <fullName evidence="7">Major facilitator superfamily (MFS) profile domain-containing protein</fullName>
    </recommendedName>
</protein>
<feature type="transmembrane region" description="Helical" evidence="6">
    <location>
        <begin position="246"/>
        <end position="265"/>
    </location>
</feature>
<dbReference type="InterPro" id="IPR036259">
    <property type="entry name" value="MFS_trans_sf"/>
</dbReference>
<evidence type="ECO:0000259" key="7">
    <source>
        <dbReference type="PROSITE" id="PS50850"/>
    </source>
</evidence>
<keyword evidence="4 6" id="KW-1133">Transmembrane helix</keyword>
<gene>
    <name evidence="8" type="ORF">BQ4739_LOCUS18999</name>
</gene>
<dbReference type="PROSITE" id="PS50850">
    <property type="entry name" value="MFS"/>
    <property type="match status" value="1"/>
</dbReference>
<feature type="transmembrane region" description="Helical" evidence="6">
    <location>
        <begin position="183"/>
        <end position="209"/>
    </location>
</feature>